<keyword evidence="7" id="KW-1185">Reference proteome</keyword>
<sequence>MAAKYLRDDLLEYQPASNLEFNNQIKEMMSKGKKIYHFGFGESPFPVPETFRQGLIKSAHRNEYLSVQGLLSLREKIISFHKKYEDFDHFSPHDILLGAGSKELIYHSMNIFGGEILLPSPAWTSYAPQTTLSSKKWINVNADFENKFCPTGQQAILRGSPDLPKMLILNSPNNPTGLTYTEEQIQEIAQVCRKHKVVVISDEIYARLSTVPFTSISQYYPEGTIVTSGFSKWASLGGWRAGYALFPRELGRLREAVASAGSHSFTCQPSPIQHALVYGLDDLDALDEYIVKTRSVMDAVGRFCHRELKEAGVSANQPEGTYYFMPDFAVCRSQTIPDGTALCKRLLKEANVALMPCDPHYNRPPGELTTRFAFVNFDGTEAMKNVPLEGFEDDEEESGFVQKYCTPVAGGVKAIKEWVKKNKTPIKPYY</sequence>
<dbReference type="InterPro" id="IPR015421">
    <property type="entry name" value="PyrdxlP-dep_Trfase_major"/>
</dbReference>
<evidence type="ECO:0000256" key="1">
    <source>
        <dbReference type="ARBA" id="ARBA00001933"/>
    </source>
</evidence>
<dbReference type="PANTHER" id="PTHR46383">
    <property type="entry name" value="ASPARTATE AMINOTRANSFERASE"/>
    <property type="match status" value="1"/>
</dbReference>
<evidence type="ECO:0000256" key="2">
    <source>
        <dbReference type="ARBA" id="ARBA00007441"/>
    </source>
</evidence>
<dbReference type="InterPro" id="IPR015422">
    <property type="entry name" value="PyrdxlP-dep_Trfase_small"/>
</dbReference>
<evidence type="ECO:0000313" key="7">
    <source>
        <dbReference type="Proteomes" id="UP000887540"/>
    </source>
</evidence>
<dbReference type="AlphaFoldDB" id="A0A914DJD3"/>
<dbReference type="InterPro" id="IPR050596">
    <property type="entry name" value="AspAT/PAT-like"/>
</dbReference>
<keyword evidence="5" id="KW-0663">Pyridoxal phosphate</keyword>
<reference evidence="8" key="1">
    <citation type="submission" date="2022-11" db="UniProtKB">
        <authorList>
            <consortium name="WormBaseParasite"/>
        </authorList>
    </citation>
    <scope>IDENTIFICATION</scope>
</reference>
<evidence type="ECO:0000256" key="4">
    <source>
        <dbReference type="ARBA" id="ARBA00022679"/>
    </source>
</evidence>
<evidence type="ECO:0000313" key="8">
    <source>
        <dbReference type="WBParaSite" id="ACRNAN_scaffold2788.g20986.t1"/>
    </source>
</evidence>
<keyword evidence="4" id="KW-0808">Transferase</keyword>
<dbReference type="Proteomes" id="UP000887540">
    <property type="component" value="Unplaced"/>
</dbReference>
<dbReference type="GO" id="GO:0006520">
    <property type="term" value="P:amino acid metabolic process"/>
    <property type="evidence" value="ECO:0007669"/>
    <property type="project" value="InterPro"/>
</dbReference>
<evidence type="ECO:0000259" key="6">
    <source>
        <dbReference type="Pfam" id="PF00155"/>
    </source>
</evidence>
<keyword evidence="3" id="KW-0032">Aminotransferase</keyword>
<dbReference type="GO" id="GO:0030170">
    <property type="term" value="F:pyridoxal phosphate binding"/>
    <property type="evidence" value="ECO:0007669"/>
    <property type="project" value="InterPro"/>
</dbReference>
<evidence type="ECO:0000256" key="3">
    <source>
        <dbReference type="ARBA" id="ARBA00022576"/>
    </source>
</evidence>
<evidence type="ECO:0000256" key="5">
    <source>
        <dbReference type="ARBA" id="ARBA00022898"/>
    </source>
</evidence>
<organism evidence="7 8">
    <name type="scientific">Acrobeloides nanus</name>
    <dbReference type="NCBI Taxonomy" id="290746"/>
    <lineage>
        <taxon>Eukaryota</taxon>
        <taxon>Metazoa</taxon>
        <taxon>Ecdysozoa</taxon>
        <taxon>Nematoda</taxon>
        <taxon>Chromadorea</taxon>
        <taxon>Rhabditida</taxon>
        <taxon>Tylenchina</taxon>
        <taxon>Cephalobomorpha</taxon>
        <taxon>Cephaloboidea</taxon>
        <taxon>Cephalobidae</taxon>
        <taxon>Acrobeloides</taxon>
    </lineage>
</organism>
<feature type="domain" description="Aminotransferase class I/classII large" evidence="6">
    <location>
        <begin position="41"/>
        <end position="359"/>
    </location>
</feature>
<dbReference type="PROSITE" id="PS00105">
    <property type="entry name" value="AA_TRANSFER_CLASS_1"/>
    <property type="match status" value="1"/>
</dbReference>
<dbReference type="PANTHER" id="PTHR46383:SF1">
    <property type="entry name" value="ASPARTATE AMINOTRANSFERASE"/>
    <property type="match status" value="1"/>
</dbReference>
<dbReference type="InterPro" id="IPR015424">
    <property type="entry name" value="PyrdxlP-dep_Trfase"/>
</dbReference>
<dbReference type="SUPFAM" id="SSF53383">
    <property type="entry name" value="PLP-dependent transferases"/>
    <property type="match status" value="1"/>
</dbReference>
<comment type="similarity">
    <text evidence="2">Belongs to the class-I pyridoxal-phosphate-dependent aminotransferase family.</text>
</comment>
<dbReference type="GO" id="GO:0008483">
    <property type="term" value="F:transaminase activity"/>
    <property type="evidence" value="ECO:0007669"/>
    <property type="project" value="UniProtKB-KW"/>
</dbReference>
<dbReference type="InterPro" id="IPR004838">
    <property type="entry name" value="NHTrfase_class1_PyrdxlP-BS"/>
</dbReference>
<name>A0A914DJD3_9BILA</name>
<dbReference type="Gene3D" id="3.40.640.10">
    <property type="entry name" value="Type I PLP-dependent aspartate aminotransferase-like (Major domain)"/>
    <property type="match status" value="1"/>
</dbReference>
<dbReference type="CDD" id="cd00609">
    <property type="entry name" value="AAT_like"/>
    <property type="match status" value="1"/>
</dbReference>
<comment type="cofactor">
    <cofactor evidence="1">
        <name>pyridoxal 5'-phosphate</name>
        <dbReference type="ChEBI" id="CHEBI:597326"/>
    </cofactor>
</comment>
<accession>A0A914DJD3</accession>
<dbReference type="InterPro" id="IPR004839">
    <property type="entry name" value="Aminotransferase_I/II_large"/>
</dbReference>
<protein>
    <submittedName>
        <fullName evidence="8">Aminotransferase class I/classII domain-containing protein</fullName>
    </submittedName>
</protein>
<proteinExistence type="inferred from homology"/>
<dbReference type="WBParaSite" id="ACRNAN_scaffold2788.g20986.t1">
    <property type="protein sequence ID" value="ACRNAN_scaffold2788.g20986.t1"/>
    <property type="gene ID" value="ACRNAN_scaffold2788.g20986"/>
</dbReference>
<dbReference type="Gene3D" id="3.90.1150.10">
    <property type="entry name" value="Aspartate Aminotransferase, domain 1"/>
    <property type="match status" value="1"/>
</dbReference>
<dbReference type="Pfam" id="PF00155">
    <property type="entry name" value="Aminotran_1_2"/>
    <property type="match status" value="1"/>
</dbReference>